<feature type="signal peptide" evidence="13">
    <location>
        <begin position="1"/>
        <end position="19"/>
    </location>
</feature>
<sequence>MKYIIFCAALCLASIHSFAQTIHGTISDQESGEVIPFATIYNMQQKTGVTTNTLGQFSIIANIQADSLTISCIGYQAITVLARNPLNIQLTPNALTLNEVVVSVNREHERRTEAPVAISSISSKTIEENKPTTIDQVLNQVPGVNMVALGSEQHTMSIRRPIDFGASYLYLEDGVPIRTSGVFNHNALLEINMANTSRIEIIRGPASSMYGSEAIGGAVNFISRKSSALFTAGISVQGNDIGYKRTDFYASNSFGKKLGVRVSGYYADQRDGVVSHSDFDKLALSLSATYSISKNTELVWSNTLIDYYAQMSGSLDSTNFYSKTYTSNHTFTNRQVDAFRTKLALNHYWNDQAKSTVTGYYRNNSVKQNPSYRVRDDFRPWIPSGNPRLAHGEVNDNSFNSYGLIMQHKQDFSWLNSSLIVGGSFDYSPNTYQAHYIQVNKNDEGVYDSFTKTDSLLADYGANLTNVAAYAQIKLSPLKGLNIIGALRYDQFNYSFDNHLGANAFTAVLDGKNTFSQFTPKIGLTYDFKNNRGIYVNYSQGFVPPQVTELYRGNEVPTLKPVYYNNLELGGWVTFANEKAKLDVSVYKMDGFNEIISVLQDDGSTIRQNAGETTHQGVEYGLNFFPHPDLKFRLSGTNALHKFIDFNESGEDFSGNKMPQAPEWIANAQVTYTPRFFKGFRVSLEWQHIDEYFMDQRNTKTYRGHDILNVRVGYTRKSFEIWANLLNTTNELYSTVARATAWGQSYSLGRPRNINIGIAYKFQQK</sequence>
<evidence type="ECO:0000256" key="2">
    <source>
        <dbReference type="ARBA" id="ARBA00022448"/>
    </source>
</evidence>
<dbReference type="Gene3D" id="2.40.170.20">
    <property type="entry name" value="TonB-dependent receptor, beta-barrel domain"/>
    <property type="match status" value="1"/>
</dbReference>
<evidence type="ECO:0000256" key="6">
    <source>
        <dbReference type="ARBA" id="ARBA00023004"/>
    </source>
</evidence>
<keyword evidence="10 11" id="KW-0998">Cell outer membrane</keyword>
<feature type="chain" id="PRO_5002641845" evidence="13">
    <location>
        <begin position="20"/>
        <end position="765"/>
    </location>
</feature>
<evidence type="ECO:0000256" key="11">
    <source>
        <dbReference type="PROSITE-ProRule" id="PRU01360"/>
    </source>
</evidence>
<dbReference type="Gene3D" id="2.60.40.1120">
    <property type="entry name" value="Carboxypeptidase-like, regulatory domain"/>
    <property type="match status" value="1"/>
</dbReference>
<evidence type="ECO:0000313" key="16">
    <source>
        <dbReference type="EMBL" id="EAY26898.1"/>
    </source>
</evidence>
<keyword evidence="16" id="KW-0675">Receptor</keyword>
<reference evidence="16 17" key="1">
    <citation type="submission" date="2007-01" db="EMBL/GenBank/DDBJ databases">
        <authorList>
            <person name="Haygood M."/>
            <person name="Podell S."/>
            <person name="Anderson C."/>
            <person name="Hopkinson B."/>
            <person name="Roe K."/>
            <person name="Barbeau K."/>
            <person name="Gaasterland T."/>
            <person name="Ferriera S."/>
            <person name="Johnson J."/>
            <person name="Kravitz S."/>
            <person name="Beeson K."/>
            <person name="Sutton G."/>
            <person name="Rogers Y.-H."/>
            <person name="Friedman R."/>
            <person name="Frazier M."/>
            <person name="Venter J.C."/>
        </authorList>
    </citation>
    <scope>NUCLEOTIDE SEQUENCE [LARGE SCALE GENOMIC DNA]</scope>
    <source>
        <strain evidence="16 17">ATCC 23134</strain>
    </source>
</reference>
<evidence type="ECO:0000256" key="12">
    <source>
        <dbReference type="RuleBase" id="RU003357"/>
    </source>
</evidence>
<evidence type="ECO:0000256" key="7">
    <source>
        <dbReference type="ARBA" id="ARBA00023065"/>
    </source>
</evidence>
<gene>
    <name evidence="16" type="ORF">M23134_04848</name>
</gene>
<dbReference type="InterPro" id="IPR036942">
    <property type="entry name" value="Beta-barrel_TonB_sf"/>
</dbReference>
<dbReference type="PANTHER" id="PTHR32552">
    <property type="entry name" value="FERRICHROME IRON RECEPTOR-RELATED"/>
    <property type="match status" value="1"/>
</dbReference>
<dbReference type="CDD" id="cd01347">
    <property type="entry name" value="ligand_gated_channel"/>
    <property type="match status" value="1"/>
</dbReference>
<name>A1ZS10_MICM2</name>
<organism evidence="16 17">
    <name type="scientific">Microscilla marina ATCC 23134</name>
    <dbReference type="NCBI Taxonomy" id="313606"/>
    <lineage>
        <taxon>Bacteria</taxon>
        <taxon>Pseudomonadati</taxon>
        <taxon>Bacteroidota</taxon>
        <taxon>Cytophagia</taxon>
        <taxon>Cytophagales</taxon>
        <taxon>Microscillaceae</taxon>
        <taxon>Microscilla</taxon>
    </lineage>
</organism>
<proteinExistence type="inferred from homology"/>
<dbReference type="InterPro" id="IPR008969">
    <property type="entry name" value="CarboxyPept-like_regulatory"/>
</dbReference>
<dbReference type="OrthoDB" id="9782587at2"/>
<evidence type="ECO:0000256" key="10">
    <source>
        <dbReference type="ARBA" id="ARBA00023237"/>
    </source>
</evidence>
<keyword evidence="6" id="KW-0408">Iron</keyword>
<dbReference type="Pfam" id="PF07715">
    <property type="entry name" value="Plug"/>
    <property type="match status" value="1"/>
</dbReference>
<dbReference type="Proteomes" id="UP000004095">
    <property type="component" value="Unassembled WGS sequence"/>
</dbReference>
<accession>A1ZS10</accession>
<dbReference type="eggNOG" id="COG4773">
    <property type="taxonomic scope" value="Bacteria"/>
</dbReference>
<keyword evidence="5 11" id="KW-0812">Transmembrane</keyword>
<protein>
    <submittedName>
        <fullName evidence="16">TonB-dependent receptor, putative</fullName>
    </submittedName>
</protein>
<evidence type="ECO:0000259" key="14">
    <source>
        <dbReference type="Pfam" id="PF00593"/>
    </source>
</evidence>
<evidence type="ECO:0000256" key="5">
    <source>
        <dbReference type="ARBA" id="ARBA00022692"/>
    </source>
</evidence>
<evidence type="ECO:0000256" key="4">
    <source>
        <dbReference type="ARBA" id="ARBA00022496"/>
    </source>
</evidence>
<comment type="subcellular location">
    <subcellularLocation>
        <location evidence="1 11">Cell outer membrane</location>
        <topology evidence="1 11">Multi-pass membrane protein</topology>
    </subcellularLocation>
</comment>
<dbReference type="PANTHER" id="PTHR32552:SF81">
    <property type="entry name" value="TONB-DEPENDENT OUTER MEMBRANE RECEPTOR"/>
    <property type="match status" value="1"/>
</dbReference>
<evidence type="ECO:0000256" key="3">
    <source>
        <dbReference type="ARBA" id="ARBA00022452"/>
    </source>
</evidence>
<comment type="similarity">
    <text evidence="11 12">Belongs to the TonB-dependent receptor family.</text>
</comment>
<dbReference type="InterPro" id="IPR012910">
    <property type="entry name" value="Plug_dom"/>
</dbReference>
<evidence type="ECO:0000256" key="1">
    <source>
        <dbReference type="ARBA" id="ARBA00004571"/>
    </source>
</evidence>
<feature type="domain" description="TonB-dependent receptor plug" evidence="15">
    <location>
        <begin position="112"/>
        <end position="218"/>
    </location>
</feature>
<dbReference type="PROSITE" id="PS52016">
    <property type="entry name" value="TONB_DEPENDENT_REC_3"/>
    <property type="match status" value="1"/>
</dbReference>
<keyword evidence="7" id="KW-0406">Ion transport</keyword>
<dbReference type="AlphaFoldDB" id="A1ZS10"/>
<dbReference type="SUPFAM" id="SSF49464">
    <property type="entry name" value="Carboxypeptidase regulatory domain-like"/>
    <property type="match status" value="1"/>
</dbReference>
<keyword evidence="4" id="KW-0410">Iron transport</keyword>
<evidence type="ECO:0000256" key="8">
    <source>
        <dbReference type="ARBA" id="ARBA00023077"/>
    </source>
</evidence>
<dbReference type="EMBL" id="AAWS01000029">
    <property type="protein sequence ID" value="EAY26898.1"/>
    <property type="molecule type" value="Genomic_DNA"/>
</dbReference>
<evidence type="ECO:0000256" key="9">
    <source>
        <dbReference type="ARBA" id="ARBA00023136"/>
    </source>
</evidence>
<dbReference type="SUPFAM" id="SSF56935">
    <property type="entry name" value="Porins"/>
    <property type="match status" value="1"/>
</dbReference>
<keyword evidence="8 12" id="KW-0798">TonB box</keyword>
<keyword evidence="9 11" id="KW-0472">Membrane</keyword>
<comment type="caution">
    <text evidence="16">The sequence shown here is derived from an EMBL/GenBank/DDBJ whole genome shotgun (WGS) entry which is preliminary data.</text>
</comment>
<dbReference type="Pfam" id="PF13715">
    <property type="entry name" value="CarbopepD_reg_2"/>
    <property type="match status" value="1"/>
</dbReference>
<evidence type="ECO:0000259" key="15">
    <source>
        <dbReference type="Pfam" id="PF07715"/>
    </source>
</evidence>
<dbReference type="GO" id="GO:0009279">
    <property type="term" value="C:cell outer membrane"/>
    <property type="evidence" value="ECO:0007669"/>
    <property type="project" value="UniProtKB-SubCell"/>
</dbReference>
<keyword evidence="17" id="KW-1185">Reference proteome</keyword>
<dbReference type="Pfam" id="PF00593">
    <property type="entry name" value="TonB_dep_Rec_b-barrel"/>
    <property type="match status" value="1"/>
</dbReference>
<dbReference type="InterPro" id="IPR039426">
    <property type="entry name" value="TonB-dep_rcpt-like"/>
</dbReference>
<dbReference type="InterPro" id="IPR000531">
    <property type="entry name" value="Beta-barrel_TonB"/>
</dbReference>
<evidence type="ECO:0000313" key="17">
    <source>
        <dbReference type="Proteomes" id="UP000004095"/>
    </source>
</evidence>
<evidence type="ECO:0000256" key="13">
    <source>
        <dbReference type="SAM" id="SignalP"/>
    </source>
</evidence>
<dbReference type="GO" id="GO:0006826">
    <property type="term" value="P:iron ion transport"/>
    <property type="evidence" value="ECO:0007669"/>
    <property type="project" value="UniProtKB-KW"/>
</dbReference>
<dbReference type="InterPro" id="IPR037066">
    <property type="entry name" value="Plug_dom_sf"/>
</dbReference>
<dbReference type="Gene3D" id="2.170.130.10">
    <property type="entry name" value="TonB-dependent receptor, plug domain"/>
    <property type="match status" value="1"/>
</dbReference>
<dbReference type="RefSeq" id="WP_002700202.1">
    <property type="nucleotide sequence ID" value="NZ_AAWS01000029.1"/>
</dbReference>
<keyword evidence="2 11" id="KW-0813">Transport</keyword>
<keyword evidence="13" id="KW-0732">Signal</keyword>
<keyword evidence="3 11" id="KW-1134">Transmembrane beta strand</keyword>
<feature type="domain" description="TonB-dependent receptor-like beta-barrel" evidence="14">
    <location>
        <begin position="407"/>
        <end position="727"/>
    </location>
</feature>